<sequence length="84" mass="8842">MPEHRPQRRRVLEALGEAGGLCTARTVDSDGDVIVCTLEAGHYDPDDWPGWKSGNSDGTPGGWHLAGGSIWSDVGAACFPHAAV</sequence>
<name>A0ACD4ZX25_9ACTN</name>
<dbReference type="EMBL" id="CP109109">
    <property type="protein sequence ID" value="WSC02866.1"/>
    <property type="molecule type" value="Genomic_DNA"/>
</dbReference>
<organism evidence="1 2">
    <name type="scientific">Streptomyces scopuliridis</name>
    <dbReference type="NCBI Taxonomy" id="452529"/>
    <lineage>
        <taxon>Bacteria</taxon>
        <taxon>Bacillati</taxon>
        <taxon>Actinomycetota</taxon>
        <taxon>Actinomycetes</taxon>
        <taxon>Kitasatosporales</taxon>
        <taxon>Streptomycetaceae</taxon>
        <taxon>Streptomyces</taxon>
    </lineage>
</organism>
<evidence type="ECO:0000313" key="2">
    <source>
        <dbReference type="Proteomes" id="UP001348369"/>
    </source>
</evidence>
<protein>
    <submittedName>
        <fullName evidence="1">Uncharacterized protein</fullName>
    </submittedName>
</protein>
<evidence type="ECO:0000313" key="1">
    <source>
        <dbReference type="EMBL" id="WSC02866.1"/>
    </source>
</evidence>
<gene>
    <name evidence="1" type="ORF">OG835_41825</name>
</gene>
<keyword evidence="2" id="KW-1185">Reference proteome</keyword>
<dbReference type="Proteomes" id="UP001348369">
    <property type="component" value="Chromosome"/>
</dbReference>
<accession>A0ACD4ZX25</accession>
<proteinExistence type="predicted"/>
<reference evidence="1" key="1">
    <citation type="submission" date="2022-10" db="EMBL/GenBank/DDBJ databases">
        <title>The complete genomes of actinobacterial strains from the NBC collection.</title>
        <authorList>
            <person name="Joergensen T.S."/>
            <person name="Alvarez Arevalo M."/>
            <person name="Sterndorff E.B."/>
            <person name="Faurdal D."/>
            <person name="Vuksanovic O."/>
            <person name="Mourched A.-S."/>
            <person name="Charusanti P."/>
            <person name="Shaw S."/>
            <person name="Blin K."/>
            <person name="Weber T."/>
        </authorList>
    </citation>
    <scope>NUCLEOTIDE SEQUENCE</scope>
    <source>
        <strain evidence="1">NBC 01771</strain>
    </source>
</reference>